<evidence type="ECO:0000313" key="5">
    <source>
        <dbReference type="Proteomes" id="UP000285112"/>
    </source>
</evidence>
<dbReference type="InterPro" id="IPR036148">
    <property type="entry name" value="MmgE/PrpD_sf"/>
</dbReference>
<protein>
    <submittedName>
        <fullName evidence="4">MmgE/PrpD family protein</fullName>
    </submittedName>
</protein>
<evidence type="ECO:0000256" key="1">
    <source>
        <dbReference type="ARBA" id="ARBA00006174"/>
    </source>
</evidence>
<dbReference type="AlphaFoldDB" id="A0A419I2B4"/>
<evidence type="ECO:0000259" key="2">
    <source>
        <dbReference type="Pfam" id="PF03972"/>
    </source>
</evidence>
<dbReference type="PANTHER" id="PTHR16943">
    <property type="entry name" value="2-METHYLCITRATE DEHYDRATASE-RELATED"/>
    <property type="match status" value="1"/>
</dbReference>
<dbReference type="GO" id="GO:0016829">
    <property type="term" value="F:lyase activity"/>
    <property type="evidence" value="ECO:0007669"/>
    <property type="project" value="InterPro"/>
</dbReference>
<dbReference type="Pfam" id="PF03972">
    <property type="entry name" value="MmgE_PrpD_N"/>
    <property type="match status" value="1"/>
</dbReference>
<dbReference type="InterPro" id="IPR005656">
    <property type="entry name" value="MmgE_PrpD"/>
</dbReference>
<dbReference type="EMBL" id="QZFV01000090">
    <property type="protein sequence ID" value="RJQ84001.1"/>
    <property type="molecule type" value="Genomic_DNA"/>
</dbReference>
<dbReference type="PANTHER" id="PTHR16943:SF8">
    <property type="entry name" value="2-METHYLCITRATE DEHYDRATASE"/>
    <property type="match status" value="1"/>
</dbReference>
<feature type="domain" description="MmgE/PrpD N-terminal" evidence="2">
    <location>
        <begin position="24"/>
        <end position="256"/>
    </location>
</feature>
<dbReference type="Proteomes" id="UP000285112">
    <property type="component" value="Unassembled WGS sequence"/>
</dbReference>
<sequence length="469" mass="49038">MAPASRATPEGMTMPAPLTTAIIDQVREYAVDTLPPDVVTAAKHCLLDWLGCAVAGSGEPIAEILRAQADADGGRRECSIMGQPGKVNTTQACLINGAASHSQDYDDVLEIMLGHPSVTVAPVAFALGERDRRSGADVLAAFVAGVQVEASVGALVEPQHHERGWHTTATLGTFGATAAACRLLGLDRDAWNRAFGLAATQAGGLKSMFGTMGKPFHAGKAAAQGYVAASLAARGMTSAPNVLEIPRGFLDVTTPGAPGGRTSLPPKDFAVRQVLFKAHAACYLTHSTIEGVLELARTHKFSVADIESIEVEVLPVHRTTCAISAPETGLEAKFSIAHAAAIALVEGKAGEAQFTDGIVHRPGIRELAGRVVLREGESQRSQMVTPVRITLCDGRRLDAVVDTGAPARGAGIARQWDRLVAKFMDLTTPVLGASAAGRIVALVEKLEQLSTLDELTGMVGGGLLDARFR</sequence>
<dbReference type="Pfam" id="PF19305">
    <property type="entry name" value="MmgE_PrpD_C"/>
    <property type="match status" value="1"/>
</dbReference>
<gene>
    <name evidence="4" type="ORF">D5S19_18595</name>
</gene>
<comment type="similarity">
    <text evidence="1">Belongs to the PrpD family.</text>
</comment>
<dbReference type="InterPro" id="IPR042183">
    <property type="entry name" value="MmgE/PrpD_sf_1"/>
</dbReference>
<comment type="caution">
    <text evidence="4">The sequence shown here is derived from an EMBL/GenBank/DDBJ whole genome shotgun (WGS) entry which is preliminary data.</text>
</comment>
<reference evidence="4 5" key="1">
    <citation type="submission" date="2018-09" db="EMBL/GenBank/DDBJ databases">
        <title>YIM PH 21725 draft genome.</title>
        <authorList>
            <person name="Miao C."/>
        </authorList>
    </citation>
    <scope>NUCLEOTIDE SEQUENCE [LARGE SCALE GENOMIC DNA]</scope>
    <source>
        <strain evidence="5">YIM PH21725</strain>
    </source>
</reference>
<name>A0A419I2B4_9PSEU</name>
<proteinExistence type="inferred from homology"/>
<keyword evidence="5" id="KW-1185">Reference proteome</keyword>
<dbReference type="Gene3D" id="1.10.4100.10">
    <property type="entry name" value="2-methylcitrate dehydratase PrpD"/>
    <property type="match status" value="1"/>
</dbReference>
<evidence type="ECO:0000259" key="3">
    <source>
        <dbReference type="Pfam" id="PF19305"/>
    </source>
</evidence>
<dbReference type="InterPro" id="IPR045336">
    <property type="entry name" value="MmgE_PrpD_N"/>
</dbReference>
<dbReference type="Gene3D" id="3.30.1330.120">
    <property type="entry name" value="2-methylcitrate dehydratase PrpD"/>
    <property type="match status" value="1"/>
</dbReference>
<organism evidence="4 5">
    <name type="scientific">Amycolatopsis panacis</name>
    <dbReference type="NCBI Taxonomy" id="2340917"/>
    <lineage>
        <taxon>Bacteria</taxon>
        <taxon>Bacillati</taxon>
        <taxon>Actinomycetota</taxon>
        <taxon>Actinomycetes</taxon>
        <taxon>Pseudonocardiales</taxon>
        <taxon>Pseudonocardiaceae</taxon>
        <taxon>Amycolatopsis</taxon>
    </lineage>
</organism>
<feature type="domain" description="MmgE/PrpD C-terminal" evidence="3">
    <location>
        <begin position="279"/>
        <end position="448"/>
    </location>
</feature>
<evidence type="ECO:0000313" key="4">
    <source>
        <dbReference type="EMBL" id="RJQ84001.1"/>
    </source>
</evidence>
<dbReference type="InterPro" id="IPR042188">
    <property type="entry name" value="MmgE/PrpD_sf_2"/>
</dbReference>
<dbReference type="InterPro" id="IPR045337">
    <property type="entry name" value="MmgE_PrpD_C"/>
</dbReference>
<dbReference type="SUPFAM" id="SSF103378">
    <property type="entry name" value="2-methylcitrate dehydratase PrpD"/>
    <property type="match status" value="1"/>
</dbReference>
<accession>A0A419I2B4</accession>